<sequence length="123" mass="13901">MSQIVEGYVRELHFILDAGNIESDQFNNALSVKMTIEKLHENDQISLFDAQVLSGVANGFSFSEIALILVADRKRVSNSFKQTCSKIAYKLGDEFTDTGFMYRIAARHAVGAKRENELKEFFD</sequence>
<proteinExistence type="predicted"/>
<protein>
    <submittedName>
        <fullName evidence="1">Uncharacterized protein</fullName>
    </submittedName>
</protein>
<evidence type="ECO:0000313" key="1">
    <source>
        <dbReference type="EMBL" id="KKN54325.1"/>
    </source>
</evidence>
<gene>
    <name evidence="1" type="ORF">LCGC14_0593030</name>
</gene>
<dbReference type="EMBL" id="LAZR01000932">
    <property type="protein sequence ID" value="KKN54325.1"/>
    <property type="molecule type" value="Genomic_DNA"/>
</dbReference>
<reference evidence="1" key="1">
    <citation type="journal article" date="2015" name="Nature">
        <title>Complex archaea that bridge the gap between prokaryotes and eukaryotes.</title>
        <authorList>
            <person name="Spang A."/>
            <person name="Saw J.H."/>
            <person name="Jorgensen S.L."/>
            <person name="Zaremba-Niedzwiedzka K."/>
            <person name="Martijn J."/>
            <person name="Lind A.E."/>
            <person name="van Eijk R."/>
            <person name="Schleper C."/>
            <person name="Guy L."/>
            <person name="Ettema T.J."/>
        </authorList>
    </citation>
    <scope>NUCLEOTIDE SEQUENCE</scope>
</reference>
<dbReference type="AlphaFoldDB" id="A0A0F9RCS2"/>
<accession>A0A0F9RCS2</accession>
<organism evidence="1">
    <name type="scientific">marine sediment metagenome</name>
    <dbReference type="NCBI Taxonomy" id="412755"/>
    <lineage>
        <taxon>unclassified sequences</taxon>
        <taxon>metagenomes</taxon>
        <taxon>ecological metagenomes</taxon>
    </lineage>
</organism>
<name>A0A0F9RCS2_9ZZZZ</name>
<comment type="caution">
    <text evidence="1">The sequence shown here is derived from an EMBL/GenBank/DDBJ whole genome shotgun (WGS) entry which is preliminary data.</text>
</comment>